<sequence length="60" mass="6498">MLKALTITLVGLLAAAALKQLVDGLNAAKARVAVKRRPVDPRAVTRLRQDPRTGIYYPDA</sequence>
<organism evidence="1 2">
    <name type="scientific">Taklimakanibacter albus</name>
    <dbReference type="NCBI Taxonomy" id="2800327"/>
    <lineage>
        <taxon>Bacteria</taxon>
        <taxon>Pseudomonadati</taxon>
        <taxon>Pseudomonadota</taxon>
        <taxon>Alphaproteobacteria</taxon>
        <taxon>Hyphomicrobiales</taxon>
        <taxon>Aestuariivirgaceae</taxon>
        <taxon>Taklimakanibacter</taxon>
    </lineage>
</organism>
<keyword evidence="2" id="KW-1185">Reference proteome</keyword>
<reference evidence="1" key="1">
    <citation type="submission" date="2021-01" db="EMBL/GenBank/DDBJ databases">
        <authorList>
            <person name="Sun Q."/>
        </authorList>
    </citation>
    <scope>NUCLEOTIDE SEQUENCE</scope>
    <source>
        <strain evidence="1">YIM B02566</strain>
    </source>
</reference>
<name>A0ACC5RCL8_9HYPH</name>
<dbReference type="EMBL" id="JAENHL010000008">
    <property type="protein sequence ID" value="MBK1870363.1"/>
    <property type="molecule type" value="Genomic_DNA"/>
</dbReference>
<accession>A0ACC5RCL8</accession>
<comment type="caution">
    <text evidence="1">The sequence shown here is derived from an EMBL/GenBank/DDBJ whole genome shotgun (WGS) entry which is preliminary data.</text>
</comment>
<protein>
    <submittedName>
        <fullName evidence="1">Uncharacterized protein</fullName>
    </submittedName>
</protein>
<proteinExistence type="predicted"/>
<gene>
    <name evidence="1" type="ORF">JHL16_28625</name>
</gene>
<evidence type="ECO:0000313" key="1">
    <source>
        <dbReference type="EMBL" id="MBK1870363.1"/>
    </source>
</evidence>
<dbReference type="Proteomes" id="UP000616151">
    <property type="component" value="Unassembled WGS sequence"/>
</dbReference>
<evidence type="ECO:0000313" key="2">
    <source>
        <dbReference type="Proteomes" id="UP000616151"/>
    </source>
</evidence>